<dbReference type="SFLD" id="SFLDS00001">
    <property type="entry name" value="Enolase"/>
    <property type="match status" value="1"/>
</dbReference>
<dbReference type="InterPro" id="IPR000941">
    <property type="entry name" value="Enolase"/>
</dbReference>
<reference evidence="12 13" key="1">
    <citation type="submission" date="2024-06" db="EMBL/GenBank/DDBJ databases">
        <title>The Natural Products Discovery Center: Release of the First 8490 Sequenced Strains for Exploring Actinobacteria Biosynthetic Diversity.</title>
        <authorList>
            <person name="Kalkreuter E."/>
            <person name="Kautsar S.A."/>
            <person name="Yang D."/>
            <person name="Bader C.D."/>
            <person name="Teijaro C.N."/>
            <person name="Fluegel L."/>
            <person name="Davis C.M."/>
            <person name="Simpson J.R."/>
            <person name="Lauterbach L."/>
            <person name="Steele A.D."/>
            <person name="Gui C."/>
            <person name="Meng S."/>
            <person name="Li G."/>
            <person name="Viehrig K."/>
            <person name="Ye F."/>
            <person name="Su P."/>
            <person name="Kiefer A.F."/>
            <person name="Nichols A."/>
            <person name="Cepeda A.J."/>
            <person name="Yan W."/>
            <person name="Fan B."/>
            <person name="Jiang Y."/>
            <person name="Adhikari A."/>
            <person name="Zheng C.-J."/>
            <person name="Schuster L."/>
            <person name="Cowan T.M."/>
            <person name="Smanski M.J."/>
            <person name="Chevrette M.G."/>
            <person name="De Carvalho L.P.S."/>
            <person name="Shen B."/>
        </authorList>
    </citation>
    <scope>NUCLEOTIDE SEQUENCE [LARGE SCALE GENOMIC DNA]</scope>
    <source>
        <strain evidence="12 13">NPDC033843</strain>
    </source>
</reference>
<evidence type="ECO:0000256" key="6">
    <source>
        <dbReference type="ARBA" id="ARBA00022842"/>
    </source>
</evidence>
<feature type="binding site" evidence="9">
    <location>
        <position position="174"/>
    </location>
    <ligand>
        <name>(2R)-2-phosphoglycerate</name>
        <dbReference type="ChEBI" id="CHEBI:58289"/>
    </ligand>
</feature>
<dbReference type="Gene3D" id="3.20.20.120">
    <property type="entry name" value="Enolase-like C-terminal domain"/>
    <property type="match status" value="1"/>
</dbReference>
<dbReference type="Pfam" id="PF00113">
    <property type="entry name" value="Enolase_C"/>
    <property type="match status" value="1"/>
</dbReference>
<dbReference type="PRINTS" id="PR00148">
    <property type="entry name" value="ENOLASE"/>
</dbReference>
<dbReference type="Gene3D" id="3.30.390.10">
    <property type="entry name" value="Enolase-like, N-terminal domain"/>
    <property type="match status" value="1"/>
</dbReference>
<dbReference type="SUPFAM" id="SSF54826">
    <property type="entry name" value="Enolase N-terminal domain-like"/>
    <property type="match status" value="1"/>
</dbReference>
<comment type="function">
    <text evidence="9">Catalyzes the reversible conversion of 2-phosphoglycerate (2-PG) into phosphoenolpyruvate (PEP). It is essential for the degradation of carbohydrates via glycolysis.</text>
</comment>
<feature type="active site" description="Proton acceptor" evidence="9">
    <location>
        <position position="350"/>
    </location>
</feature>
<dbReference type="GO" id="GO:0004634">
    <property type="term" value="F:phosphopyruvate hydratase activity"/>
    <property type="evidence" value="ECO:0007669"/>
    <property type="project" value="UniProtKB-EC"/>
</dbReference>
<name>A0ABV2ZV47_9ACTN</name>
<evidence type="ECO:0000256" key="3">
    <source>
        <dbReference type="ARBA" id="ARBA00012058"/>
    </source>
</evidence>
<feature type="binding site" evidence="9">
    <location>
        <position position="379"/>
    </location>
    <ligand>
        <name>(2R)-2-phosphoglycerate</name>
        <dbReference type="ChEBI" id="CHEBI:58289"/>
    </ligand>
</feature>
<dbReference type="InterPro" id="IPR036849">
    <property type="entry name" value="Enolase-like_C_sf"/>
</dbReference>
<keyword evidence="6 9" id="KW-0460">Magnesium</keyword>
<evidence type="ECO:0000256" key="2">
    <source>
        <dbReference type="ARBA" id="ARBA00009604"/>
    </source>
</evidence>
<dbReference type="PROSITE" id="PS00164">
    <property type="entry name" value="ENOLASE"/>
    <property type="match status" value="1"/>
</dbReference>
<feature type="binding site" evidence="9">
    <location>
        <position position="380"/>
    </location>
    <ligand>
        <name>(2R)-2-phosphoglycerate</name>
        <dbReference type="ChEBI" id="CHEBI:58289"/>
    </ligand>
</feature>
<evidence type="ECO:0000256" key="9">
    <source>
        <dbReference type="HAMAP-Rule" id="MF_00318"/>
    </source>
</evidence>
<dbReference type="EMBL" id="JBEZVE010000028">
    <property type="protein sequence ID" value="MEU3786419.1"/>
    <property type="molecule type" value="Genomic_DNA"/>
</dbReference>
<evidence type="ECO:0000313" key="13">
    <source>
        <dbReference type="Proteomes" id="UP001550739"/>
    </source>
</evidence>
<sequence>MTSSHNSTPDTRVASVRARQIFDSRGRPTVEVDVVTASGVLGRAAVPSGASTGTHEAWELRDGGSDYAGLGVRDAIAHVDEEIAAVVIGRDAVDQRSVDAALRELDGTQNLQRLGANAVLGTSLALSRAAAAAQGLPLYRWLALLAGTTTPSLPMPMVNILSGGLHAGRGMDVQDFLAVPASARTLDEALALVGRLRSAATDVMADRGLTTLLADEGGLSPGLETGRAALEMMVEATERAGLVPGEDIVVAIDVAAHALWDPERGDYHLARECRHASTEEMIEMVCGWVADFPVVSVEDALDEEDWAGWRGLTERIGDRINLIGDDLFTTNPDRLQRGIESAAGNGVLVKVNQNGTLSGTLDVVAAARAADFVPVISARSGETEDAYISDLAVATAAGQIKIGSVRCSDRLSKYNQLVRIAEDTSLMFAGMSAYPHHRVSLPARARASRA</sequence>
<keyword evidence="8 9" id="KW-0456">Lyase</keyword>
<feature type="binding site" evidence="9">
    <location>
        <position position="298"/>
    </location>
    <ligand>
        <name>Mg(2+)</name>
        <dbReference type="ChEBI" id="CHEBI:18420"/>
    </ligand>
</feature>
<comment type="cofactor">
    <cofactor evidence="9">
        <name>Mg(2+)</name>
        <dbReference type="ChEBI" id="CHEBI:18420"/>
    </cofactor>
    <text evidence="9">Binds a second Mg(2+) ion via substrate during catalysis.</text>
</comment>
<comment type="subcellular location">
    <subcellularLocation>
        <location evidence="9">Cytoplasm</location>
    </subcellularLocation>
    <subcellularLocation>
        <location evidence="9">Secreted</location>
    </subcellularLocation>
    <subcellularLocation>
        <location evidence="9">Cell surface</location>
    </subcellularLocation>
    <text evidence="9">Fractions of enolase are present in both the cytoplasm and on the cell surface.</text>
</comment>
<dbReference type="InterPro" id="IPR020811">
    <property type="entry name" value="Enolase_N"/>
</dbReference>
<dbReference type="SFLD" id="SFLDF00002">
    <property type="entry name" value="enolase"/>
    <property type="match status" value="1"/>
</dbReference>
<evidence type="ECO:0000259" key="10">
    <source>
        <dbReference type="SMART" id="SM01192"/>
    </source>
</evidence>
<dbReference type="InterPro" id="IPR029017">
    <property type="entry name" value="Enolase-like_N"/>
</dbReference>
<gene>
    <name evidence="9 12" type="primary">eno</name>
    <name evidence="12" type="ORF">AB0E89_38790</name>
</gene>
<dbReference type="SUPFAM" id="SSF51604">
    <property type="entry name" value="Enolase C-terminal domain-like"/>
    <property type="match status" value="1"/>
</dbReference>
<evidence type="ECO:0000256" key="5">
    <source>
        <dbReference type="ARBA" id="ARBA00022525"/>
    </source>
</evidence>
<feature type="binding site" evidence="9">
    <location>
        <position position="401"/>
    </location>
    <ligand>
        <name>(2R)-2-phosphoglycerate</name>
        <dbReference type="ChEBI" id="CHEBI:58289"/>
    </ligand>
</feature>
<keyword evidence="13" id="KW-1185">Reference proteome</keyword>
<comment type="similarity">
    <text evidence="2 9">Belongs to the enolase family.</text>
</comment>
<dbReference type="PANTHER" id="PTHR11902">
    <property type="entry name" value="ENOLASE"/>
    <property type="match status" value="1"/>
</dbReference>
<comment type="pathway">
    <text evidence="1 9">Carbohydrate degradation; glycolysis; pyruvate from D-glyceraldehyde 3-phosphate: step 4/5.</text>
</comment>
<dbReference type="PIRSF" id="PIRSF001400">
    <property type="entry name" value="Enolase"/>
    <property type="match status" value="1"/>
</dbReference>
<comment type="caution">
    <text evidence="12">The sequence shown here is derived from an EMBL/GenBank/DDBJ whole genome shotgun (WGS) entry which is preliminary data.</text>
</comment>
<evidence type="ECO:0000256" key="8">
    <source>
        <dbReference type="ARBA" id="ARBA00023239"/>
    </source>
</evidence>
<dbReference type="CDD" id="cd03313">
    <property type="entry name" value="enolase"/>
    <property type="match status" value="1"/>
</dbReference>
<dbReference type="NCBIfam" id="TIGR01060">
    <property type="entry name" value="eno"/>
    <property type="match status" value="1"/>
</dbReference>
<dbReference type="Pfam" id="PF03952">
    <property type="entry name" value="Enolase_N"/>
    <property type="match status" value="1"/>
</dbReference>
<dbReference type="SMART" id="SM01193">
    <property type="entry name" value="Enolase_N"/>
    <property type="match status" value="1"/>
</dbReference>
<feature type="domain" description="Enolase C-terminal TIM barrel" evidence="10">
    <location>
        <begin position="150"/>
        <end position="436"/>
    </location>
</feature>
<evidence type="ECO:0000256" key="4">
    <source>
        <dbReference type="ARBA" id="ARBA00017068"/>
    </source>
</evidence>
<evidence type="ECO:0000256" key="1">
    <source>
        <dbReference type="ARBA" id="ARBA00005031"/>
    </source>
</evidence>
<dbReference type="HAMAP" id="MF_00318">
    <property type="entry name" value="Enolase"/>
    <property type="match status" value="1"/>
</dbReference>
<dbReference type="InterPro" id="IPR020809">
    <property type="entry name" value="Enolase_CS"/>
</dbReference>
<organism evidence="12 13">
    <name type="scientific">Streptomyces sp. 900129855</name>
    <dbReference type="NCBI Taxonomy" id="3155129"/>
    <lineage>
        <taxon>Bacteria</taxon>
        <taxon>Bacillati</taxon>
        <taxon>Actinomycetota</taxon>
        <taxon>Actinomycetes</taxon>
        <taxon>Kitasatosporales</taxon>
        <taxon>Streptomycetaceae</taxon>
        <taxon>Streptomyces</taxon>
    </lineage>
</organism>
<feature type="binding site" evidence="9">
    <location>
        <position position="350"/>
    </location>
    <ligand>
        <name>(2R)-2-phosphoglycerate</name>
        <dbReference type="ChEBI" id="CHEBI:58289"/>
    </ligand>
</feature>
<dbReference type="PANTHER" id="PTHR11902:SF1">
    <property type="entry name" value="ENOLASE"/>
    <property type="match status" value="1"/>
</dbReference>
<feature type="binding site" evidence="9">
    <location>
        <position position="325"/>
    </location>
    <ligand>
        <name>Mg(2+)</name>
        <dbReference type="ChEBI" id="CHEBI:18420"/>
    </ligand>
</feature>
<keyword evidence="9" id="KW-0963">Cytoplasm</keyword>
<dbReference type="RefSeq" id="WP_361708440.1">
    <property type="nucleotide sequence ID" value="NZ_JBEZVE010000028.1"/>
</dbReference>
<feature type="binding site" evidence="9">
    <location>
        <position position="253"/>
    </location>
    <ligand>
        <name>Mg(2+)</name>
        <dbReference type="ChEBI" id="CHEBI:18420"/>
    </ligand>
</feature>
<keyword evidence="5 9" id="KW-0964">Secreted</keyword>
<feature type="active site" description="Proton donor" evidence="9">
    <location>
        <position position="216"/>
    </location>
</feature>
<accession>A0ABV2ZV47</accession>
<dbReference type="Proteomes" id="UP001550739">
    <property type="component" value="Unassembled WGS sequence"/>
</dbReference>
<evidence type="ECO:0000256" key="7">
    <source>
        <dbReference type="ARBA" id="ARBA00023152"/>
    </source>
</evidence>
<evidence type="ECO:0000259" key="11">
    <source>
        <dbReference type="SMART" id="SM01193"/>
    </source>
</evidence>
<proteinExistence type="inferred from homology"/>
<comment type="catalytic activity">
    <reaction evidence="9">
        <text>(2R)-2-phosphoglycerate = phosphoenolpyruvate + H2O</text>
        <dbReference type="Rhea" id="RHEA:10164"/>
        <dbReference type="ChEBI" id="CHEBI:15377"/>
        <dbReference type="ChEBI" id="CHEBI:58289"/>
        <dbReference type="ChEBI" id="CHEBI:58702"/>
        <dbReference type="EC" id="4.2.1.11"/>
    </reaction>
</comment>
<evidence type="ECO:0000313" key="12">
    <source>
        <dbReference type="EMBL" id="MEU3786419.1"/>
    </source>
</evidence>
<keyword evidence="7 9" id="KW-0324">Glycolysis</keyword>
<dbReference type="InterPro" id="IPR020810">
    <property type="entry name" value="Enolase_C"/>
</dbReference>
<dbReference type="EC" id="4.2.1.11" evidence="3 9"/>
<feature type="domain" description="Enolase N-terminal" evidence="11">
    <location>
        <begin position="13"/>
        <end position="142"/>
    </location>
</feature>
<protein>
    <recommendedName>
        <fullName evidence="4 9">Enolase</fullName>
        <ecNumber evidence="3 9">4.2.1.11</ecNumber>
    </recommendedName>
    <alternativeName>
        <fullName evidence="9">2-phospho-D-glycerate hydro-lyase</fullName>
    </alternativeName>
    <alternativeName>
        <fullName evidence="9">2-phosphoglycerate dehydratase</fullName>
    </alternativeName>
</protein>
<dbReference type="SMART" id="SM01192">
    <property type="entry name" value="Enolase_C"/>
    <property type="match status" value="1"/>
</dbReference>
<dbReference type="SFLD" id="SFLDG00178">
    <property type="entry name" value="enolase"/>
    <property type="match status" value="1"/>
</dbReference>
<keyword evidence="9" id="KW-0479">Metal-binding</keyword>